<reference evidence="3" key="2">
    <citation type="submission" date="2016-06" db="EMBL/GenBank/DDBJ databases">
        <title>The genome of a short-lived fish provides insights into sex chromosome evolution and the genetic control of aging.</title>
        <authorList>
            <person name="Reichwald K."/>
            <person name="Felder M."/>
            <person name="Petzold A."/>
            <person name="Koch P."/>
            <person name="Groth M."/>
            <person name="Platzer M."/>
        </authorList>
    </citation>
    <scope>NUCLEOTIDE SEQUENCE</scope>
    <source>
        <tissue evidence="3">Brain</tissue>
    </source>
</reference>
<reference evidence="3" key="1">
    <citation type="submission" date="2016-05" db="EMBL/GenBank/DDBJ databases">
        <authorList>
            <person name="Lavstsen T."/>
            <person name="Jespersen J.S."/>
        </authorList>
    </citation>
    <scope>NUCLEOTIDE SEQUENCE</scope>
    <source>
        <tissue evidence="3">Brain</tissue>
    </source>
</reference>
<protein>
    <submittedName>
        <fullName evidence="3">Uncharacterized protein</fullName>
    </submittedName>
</protein>
<evidence type="ECO:0000256" key="1">
    <source>
        <dbReference type="SAM" id="MobiDB-lite"/>
    </source>
</evidence>
<feature type="non-terminal residue" evidence="3">
    <location>
        <position position="1"/>
    </location>
</feature>
<dbReference type="EMBL" id="HAEG01003626">
    <property type="protein sequence ID" value="SBR69602.1"/>
    <property type="molecule type" value="Transcribed_RNA"/>
</dbReference>
<keyword evidence="2" id="KW-0472">Membrane</keyword>
<evidence type="ECO:0000313" key="3">
    <source>
        <dbReference type="EMBL" id="SBR69602.1"/>
    </source>
</evidence>
<keyword evidence="2" id="KW-1133">Transmembrane helix</keyword>
<keyword evidence="2" id="KW-0812">Transmembrane</keyword>
<feature type="non-terminal residue" evidence="3">
    <location>
        <position position="159"/>
    </location>
</feature>
<feature type="region of interest" description="Disordered" evidence="1">
    <location>
        <begin position="47"/>
        <end position="116"/>
    </location>
</feature>
<proteinExistence type="predicted"/>
<evidence type="ECO:0000256" key="2">
    <source>
        <dbReference type="SAM" id="Phobius"/>
    </source>
</evidence>
<dbReference type="AlphaFoldDB" id="A0A1A8NLE9"/>
<organism evidence="3">
    <name type="scientific">Nothobranchius pienaari</name>
    <dbReference type="NCBI Taxonomy" id="704102"/>
    <lineage>
        <taxon>Eukaryota</taxon>
        <taxon>Metazoa</taxon>
        <taxon>Chordata</taxon>
        <taxon>Craniata</taxon>
        <taxon>Vertebrata</taxon>
        <taxon>Euteleostomi</taxon>
        <taxon>Actinopterygii</taxon>
        <taxon>Neopterygii</taxon>
        <taxon>Teleostei</taxon>
        <taxon>Neoteleostei</taxon>
        <taxon>Acanthomorphata</taxon>
        <taxon>Ovalentaria</taxon>
        <taxon>Atherinomorphae</taxon>
        <taxon>Cyprinodontiformes</taxon>
        <taxon>Nothobranchiidae</taxon>
        <taxon>Nothobranchius</taxon>
    </lineage>
</organism>
<name>A0A1A8NLE9_9TELE</name>
<feature type="transmembrane region" description="Helical" evidence="2">
    <location>
        <begin position="25"/>
        <end position="42"/>
    </location>
</feature>
<sequence length="159" mass="18760">HASSVATINSSYGIFFGVTAKFKPFFNMLSLLLLVRIVKCYIPMRNRTPTQHKNNRTQKGVRERGKSKTHKSSKRRSRKYNKEVSCNRSLLKRKPCNGLGQHKDHKHRTTEIQKMDKRSYRDKETWMWDHEQRRWSLLVGSRMGLHHRGGEGGRRRVTV</sequence>
<feature type="compositionally biased region" description="Basic residues" evidence="1">
    <location>
        <begin position="67"/>
        <end position="79"/>
    </location>
</feature>
<gene>
    <name evidence="3" type="primary">Nfu_g_1_023661</name>
</gene>
<accession>A0A1A8NLE9</accession>